<feature type="region of interest" description="Disordered" evidence="5">
    <location>
        <begin position="41"/>
        <end position="63"/>
    </location>
</feature>
<feature type="compositionally biased region" description="Basic and acidic residues" evidence="5">
    <location>
        <begin position="172"/>
        <end position="184"/>
    </location>
</feature>
<gene>
    <name evidence="7" type="ORF">CH63R_07974</name>
</gene>
<feature type="transmembrane region" description="Helical" evidence="6">
    <location>
        <begin position="112"/>
        <end position="132"/>
    </location>
</feature>
<accession>A0A1B7YB01</accession>
<dbReference type="GO" id="GO:0005886">
    <property type="term" value="C:plasma membrane"/>
    <property type="evidence" value="ECO:0007669"/>
    <property type="project" value="TreeGrafter"/>
</dbReference>
<dbReference type="AlphaFoldDB" id="A0A1B7YB01"/>
<dbReference type="GO" id="GO:0005385">
    <property type="term" value="F:zinc ion transmembrane transporter activity"/>
    <property type="evidence" value="ECO:0007669"/>
    <property type="project" value="TreeGrafter"/>
</dbReference>
<keyword evidence="3 6" id="KW-1133">Transmembrane helix</keyword>
<evidence type="ECO:0000256" key="6">
    <source>
        <dbReference type="SAM" id="Phobius"/>
    </source>
</evidence>
<organism evidence="7 8">
    <name type="scientific">Colletotrichum higginsianum (strain IMI 349063)</name>
    <name type="common">Crucifer anthracnose fungus</name>
    <dbReference type="NCBI Taxonomy" id="759273"/>
    <lineage>
        <taxon>Eukaryota</taxon>
        <taxon>Fungi</taxon>
        <taxon>Dikarya</taxon>
        <taxon>Ascomycota</taxon>
        <taxon>Pezizomycotina</taxon>
        <taxon>Sordariomycetes</taxon>
        <taxon>Hypocreomycetidae</taxon>
        <taxon>Glomerellales</taxon>
        <taxon>Glomerellaceae</taxon>
        <taxon>Colletotrichum</taxon>
        <taxon>Colletotrichum destructivum species complex</taxon>
    </lineage>
</organism>
<feature type="compositionally biased region" description="Polar residues" evidence="5">
    <location>
        <begin position="162"/>
        <end position="171"/>
    </location>
</feature>
<evidence type="ECO:0000313" key="7">
    <source>
        <dbReference type="EMBL" id="OBR09209.1"/>
    </source>
</evidence>
<feature type="region of interest" description="Disordered" evidence="5">
    <location>
        <begin position="139"/>
        <end position="184"/>
    </location>
</feature>
<dbReference type="Proteomes" id="UP000092177">
    <property type="component" value="Chromosome 5"/>
</dbReference>
<dbReference type="VEuPathDB" id="FungiDB:CH63R_07974"/>
<comment type="subcellular location">
    <subcellularLocation>
        <location evidence="1">Membrane</location>
        <topology evidence="1">Multi-pass membrane protein</topology>
    </subcellularLocation>
</comment>
<evidence type="ECO:0000256" key="1">
    <source>
        <dbReference type="ARBA" id="ARBA00004141"/>
    </source>
</evidence>
<keyword evidence="8" id="KW-1185">Reference proteome</keyword>
<protein>
    <submittedName>
        <fullName evidence="7">ZIP Zinc transporter</fullName>
    </submittedName>
</protein>
<name>A0A1B7YB01_COLHI</name>
<dbReference type="RefSeq" id="XP_018157726.1">
    <property type="nucleotide sequence ID" value="XM_018302948.1"/>
</dbReference>
<keyword evidence="2 6" id="KW-0812">Transmembrane</keyword>
<sequence length="366" mass="39866">MNCPSRNDDITLEHPDWNQNPPFLAADLTTCEDLNGIANAREQRRARGGAADGSDGRGDEMNYQTLPRLQPDRRQPVSGGWNHGFHPRNKKVHGGDDHAPLLWASVPARSALWGWVSWILSVLGCSAIISALKSPEAPARHMTHVPDDSVFSGPTTTTTTTPGQESRSPSQADERLSKRVDEENRPVARLDAHGALVLSPAQQHQKDILQCMMLEVGILFHSVFIGMTLSVSVGHEFVILLVAIAFHQTFEGLALGSRIASIDWPKGSLQPWMMALAYGCTTPVGQAIGLATHRLYSPDSEFGLILVGTMNAISSGLLVFAALIELLAEDFLSDESWRILRGSKRVWACLLVFFGAFGMSLVGAWA</sequence>
<dbReference type="OrthoDB" id="448280at2759"/>
<evidence type="ECO:0000256" key="2">
    <source>
        <dbReference type="ARBA" id="ARBA00022692"/>
    </source>
</evidence>
<dbReference type="GeneID" id="28867055"/>
<dbReference type="KEGG" id="chig:CH63R_07974"/>
<dbReference type="Pfam" id="PF02535">
    <property type="entry name" value="Zip"/>
    <property type="match status" value="1"/>
</dbReference>
<evidence type="ECO:0000256" key="3">
    <source>
        <dbReference type="ARBA" id="ARBA00022989"/>
    </source>
</evidence>
<dbReference type="PANTHER" id="PTHR11040:SF55">
    <property type="entry name" value="MEMBRANE ZINC ION TRANSPORTER, PUTATIVE (AFU_ORTHOLOGUE AFUA_6G00470)-RELATED"/>
    <property type="match status" value="1"/>
</dbReference>
<comment type="caution">
    <text evidence="7">The sequence shown here is derived from an EMBL/GenBank/DDBJ whole genome shotgun (WGS) entry which is preliminary data.</text>
</comment>
<dbReference type="EMBL" id="LTAN01000005">
    <property type="protein sequence ID" value="OBR09209.1"/>
    <property type="molecule type" value="Genomic_DNA"/>
</dbReference>
<feature type="transmembrane region" description="Helical" evidence="6">
    <location>
        <begin position="345"/>
        <end position="365"/>
    </location>
</feature>
<proteinExistence type="predicted"/>
<reference evidence="8" key="1">
    <citation type="journal article" date="2017" name="BMC Genomics">
        <title>Gapless genome assembly of Colletotrichum higginsianum reveals chromosome structure and association of transposable elements with secondary metabolite gene clusters.</title>
        <authorList>
            <person name="Dallery J.-F."/>
            <person name="Lapalu N."/>
            <person name="Zampounis A."/>
            <person name="Pigne S."/>
            <person name="Luyten I."/>
            <person name="Amselem J."/>
            <person name="Wittenberg A.H.J."/>
            <person name="Zhou S."/>
            <person name="de Queiroz M.V."/>
            <person name="Robin G.P."/>
            <person name="Auger A."/>
            <person name="Hainaut M."/>
            <person name="Henrissat B."/>
            <person name="Kim K.-T."/>
            <person name="Lee Y.-H."/>
            <person name="Lespinet O."/>
            <person name="Schwartz D.C."/>
            <person name="Thon M.R."/>
            <person name="O'Connell R.J."/>
        </authorList>
    </citation>
    <scope>NUCLEOTIDE SEQUENCE [LARGE SCALE GENOMIC DNA]</scope>
    <source>
        <strain evidence="8">IMI 349063</strain>
    </source>
</reference>
<dbReference type="InterPro" id="IPR003689">
    <property type="entry name" value="ZIP"/>
</dbReference>
<feature type="transmembrane region" description="Helical" evidence="6">
    <location>
        <begin position="302"/>
        <end position="324"/>
    </location>
</feature>
<keyword evidence="4 6" id="KW-0472">Membrane</keyword>
<evidence type="ECO:0000313" key="8">
    <source>
        <dbReference type="Proteomes" id="UP000092177"/>
    </source>
</evidence>
<evidence type="ECO:0000256" key="5">
    <source>
        <dbReference type="SAM" id="MobiDB-lite"/>
    </source>
</evidence>
<evidence type="ECO:0000256" key="4">
    <source>
        <dbReference type="ARBA" id="ARBA00023136"/>
    </source>
</evidence>
<dbReference type="PANTHER" id="PTHR11040">
    <property type="entry name" value="ZINC/IRON TRANSPORTER"/>
    <property type="match status" value="1"/>
</dbReference>